<sequence length="34" mass="4083">MRSVRVLLHPRRIKKIAAERPNFLNLIRVLKTEN</sequence>
<evidence type="ECO:0000313" key="2">
    <source>
        <dbReference type="Proteomes" id="UP000593572"/>
    </source>
</evidence>
<proteinExistence type="predicted"/>
<organism evidence="1 2">
    <name type="scientific">Gossypium lobatum</name>
    <dbReference type="NCBI Taxonomy" id="34289"/>
    <lineage>
        <taxon>Eukaryota</taxon>
        <taxon>Viridiplantae</taxon>
        <taxon>Streptophyta</taxon>
        <taxon>Embryophyta</taxon>
        <taxon>Tracheophyta</taxon>
        <taxon>Spermatophyta</taxon>
        <taxon>Magnoliopsida</taxon>
        <taxon>eudicotyledons</taxon>
        <taxon>Gunneridae</taxon>
        <taxon>Pentapetalae</taxon>
        <taxon>rosids</taxon>
        <taxon>malvids</taxon>
        <taxon>Malvales</taxon>
        <taxon>Malvaceae</taxon>
        <taxon>Malvoideae</taxon>
        <taxon>Gossypium</taxon>
    </lineage>
</organism>
<reference evidence="1 2" key="1">
    <citation type="journal article" date="2019" name="Genome Biol. Evol.">
        <title>Insights into the evolution of the New World diploid cottons (Gossypium, subgenus Houzingenia) based on genome sequencing.</title>
        <authorList>
            <person name="Grover C.E."/>
            <person name="Arick M.A. 2nd"/>
            <person name="Thrash A."/>
            <person name="Conover J.L."/>
            <person name="Sanders W.S."/>
            <person name="Peterson D.G."/>
            <person name="Frelichowski J.E."/>
            <person name="Scheffler J.A."/>
            <person name="Scheffler B.E."/>
            <person name="Wendel J.F."/>
        </authorList>
    </citation>
    <scope>NUCLEOTIDE SEQUENCE [LARGE SCALE GENOMIC DNA]</scope>
    <source>
        <strain evidence="1">157</strain>
        <tissue evidence="1">Leaf</tissue>
    </source>
</reference>
<keyword evidence="2" id="KW-1185">Reference proteome</keyword>
<dbReference type="EMBL" id="JABEZX010000009">
    <property type="protein sequence ID" value="MBA0565996.1"/>
    <property type="molecule type" value="Genomic_DNA"/>
</dbReference>
<protein>
    <submittedName>
        <fullName evidence="1">Uncharacterized protein</fullName>
    </submittedName>
</protein>
<dbReference type="AlphaFoldDB" id="A0A7J8MMX3"/>
<dbReference type="Proteomes" id="UP000593572">
    <property type="component" value="Unassembled WGS sequence"/>
</dbReference>
<name>A0A7J8MMX3_9ROSI</name>
<evidence type="ECO:0000313" key="1">
    <source>
        <dbReference type="EMBL" id="MBA0565996.1"/>
    </source>
</evidence>
<comment type="caution">
    <text evidence="1">The sequence shown here is derived from an EMBL/GenBank/DDBJ whole genome shotgun (WGS) entry which is preliminary data.</text>
</comment>
<gene>
    <name evidence="1" type="ORF">Golob_010848</name>
</gene>
<accession>A0A7J8MMX3</accession>